<dbReference type="KEGG" id="sla:SERLADRAFT_459929"/>
<proteinExistence type="predicted"/>
<protein>
    <submittedName>
        <fullName evidence="1">Uncharacterized protein</fullName>
    </submittedName>
</protein>
<dbReference type="HOGENOM" id="CLU_2122589_0_0_1"/>
<organism>
    <name type="scientific">Serpula lacrymans var. lacrymans (strain S7.9)</name>
    <name type="common">Dry rot fungus</name>
    <dbReference type="NCBI Taxonomy" id="578457"/>
    <lineage>
        <taxon>Eukaryota</taxon>
        <taxon>Fungi</taxon>
        <taxon>Dikarya</taxon>
        <taxon>Basidiomycota</taxon>
        <taxon>Agaricomycotina</taxon>
        <taxon>Agaricomycetes</taxon>
        <taxon>Agaricomycetidae</taxon>
        <taxon>Boletales</taxon>
        <taxon>Coniophorineae</taxon>
        <taxon>Serpulaceae</taxon>
        <taxon>Serpula</taxon>
    </lineage>
</organism>
<accession>F8NNQ4</accession>
<dbReference type="AlphaFoldDB" id="F8NNQ4"/>
<sequence length="114" mass="13076">MMPQARSQRQLSIPLVDHSFWWKCKSFLRYIVSCSSSLDPVERAELVSLAFGIYSYRQPFFRLGLRAKSNFPAPFCFSLIPSEAILPRSSRLCNVRRSSLYNVRGPGHFAFAPN</sequence>
<dbReference type="EMBL" id="GL945431">
    <property type="protein sequence ID" value="EGO27096.1"/>
    <property type="molecule type" value="Genomic_DNA"/>
</dbReference>
<dbReference type="Proteomes" id="UP000008064">
    <property type="component" value="Unassembled WGS sequence"/>
</dbReference>
<dbReference type="RefSeq" id="XP_007315187.1">
    <property type="nucleotide sequence ID" value="XM_007315125.1"/>
</dbReference>
<reference evidence="1" key="1">
    <citation type="submission" date="2011-04" db="EMBL/GenBank/DDBJ databases">
        <title>Evolution of plant cell wall degrading machinery underlies the functional diversity of forest fungi.</title>
        <authorList>
            <consortium name="US DOE Joint Genome Institute (JGI-PGF)"/>
            <person name="Eastwood D.C."/>
            <person name="Floudas D."/>
            <person name="Binder M."/>
            <person name="Majcherczyk A."/>
            <person name="Schneider P."/>
            <person name="Aerts A."/>
            <person name="Asiegbu F.O."/>
            <person name="Baker S.E."/>
            <person name="Barry K."/>
            <person name="Bendiksby M."/>
            <person name="Blumentritt M."/>
            <person name="Coutinho P.M."/>
            <person name="Cullen D."/>
            <person name="Cullen D."/>
            <person name="Gathman A."/>
            <person name="Goodell B."/>
            <person name="Henrissat B."/>
            <person name="Ihrmark K."/>
            <person name="Kauserud H."/>
            <person name="Kohler A."/>
            <person name="LaButti K."/>
            <person name="Lapidus A."/>
            <person name="Lavin J.L."/>
            <person name="Lee Y.-H."/>
            <person name="Lindquist E."/>
            <person name="Lilly W."/>
            <person name="Lucas S."/>
            <person name="Morin E."/>
            <person name="Murat C."/>
            <person name="Oguiza J.A."/>
            <person name="Park J."/>
            <person name="Pisabarro A.G."/>
            <person name="Riley R."/>
            <person name="Rosling A."/>
            <person name="Salamov A."/>
            <person name="Schmidt O."/>
            <person name="Schmutz J."/>
            <person name="Skrede I."/>
            <person name="Stenlid J."/>
            <person name="Wiebenga A."/>
            <person name="Xie X."/>
            <person name="Kues U."/>
            <person name="Hibbett D.S."/>
            <person name="Hoffmeister D."/>
            <person name="Hogberg N."/>
            <person name="Martin F."/>
            <person name="Grigoriev I.V."/>
            <person name="Watkinson S.C."/>
        </authorList>
    </citation>
    <scope>NUCLEOTIDE SEQUENCE</scope>
    <source>
        <strain evidence="1">S7.9</strain>
    </source>
</reference>
<name>F8NNQ4_SERL9</name>
<dbReference type="GeneID" id="18818001"/>
<gene>
    <name evidence="1" type="ORF">SERLADRAFT_459929</name>
</gene>
<evidence type="ECO:0000313" key="1">
    <source>
        <dbReference type="EMBL" id="EGO27096.1"/>
    </source>
</evidence>